<feature type="signal peptide" evidence="1">
    <location>
        <begin position="1"/>
        <end position="25"/>
    </location>
</feature>
<name>Q1K4A1_DESA6</name>
<sequence>MRMKMIKYIACLILCSVLVGGVAVAQPGPVSPRVEVQTTVDAILNQLRTLPADSTQRRQTISDLIREQFDFELMSQGALGRSWQSANTEQRRKFIELFTGLLEETYLGRIQSYTNEKISYGEEEIRQNRAVVETVIHTASVEIPISYKLFLQNNDWQVYDVIIEKVSLIRNYRSSYATILRRKGMDGLLEEMKEKLDSLHQRADVAQKDAA</sequence>
<dbReference type="PANTHER" id="PTHR36573">
    <property type="entry name" value="INTERMEMBRANE PHOSPHOLIPID TRANSPORT SYSTEM BINDING PROTEIN MLAC"/>
    <property type="match status" value="1"/>
</dbReference>
<organism evidence="2 3">
    <name type="scientific">Desulfuromonas acetoxidans (strain DSM 684 / 11070)</name>
    <dbReference type="NCBI Taxonomy" id="281689"/>
    <lineage>
        <taxon>Bacteria</taxon>
        <taxon>Pseudomonadati</taxon>
        <taxon>Thermodesulfobacteriota</taxon>
        <taxon>Desulfuromonadia</taxon>
        <taxon>Desulfuromonadales</taxon>
        <taxon>Desulfuromonadaceae</taxon>
        <taxon>Desulfuromonas</taxon>
    </lineage>
</organism>
<dbReference type="InterPro" id="IPR008869">
    <property type="entry name" value="MlaC/ttg2D"/>
</dbReference>
<dbReference type="PIRSF" id="PIRSF004649">
    <property type="entry name" value="MlaC"/>
    <property type="match status" value="1"/>
</dbReference>
<reference evidence="2" key="1">
    <citation type="submission" date="2006-05" db="EMBL/GenBank/DDBJ databases">
        <title>Annotation of the draft genome assembly of Desulfuromonas acetoxidans DSM 684.</title>
        <authorList>
            <consortium name="US DOE Joint Genome Institute (JGI-ORNL)"/>
            <person name="Larimer F."/>
            <person name="Land M."/>
            <person name="Hauser L."/>
        </authorList>
    </citation>
    <scope>NUCLEOTIDE SEQUENCE [LARGE SCALE GENOMIC DNA]</scope>
    <source>
        <strain evidence="2">DSM 684</strain>
    </source>
</reference>
<dbReference type="Pfam" id="PF05494">
    <property type="entry name" value="MlaC"/>
    <property type="match status" value="1"/>
</dbReference>
<protein>
    <submittedName>
        <fullName evidence="2">Toluene tolerance</fullName>
    </submittedName>
</protein>
<evidence type="ECO:0000313" key="3">
    <source>
        <dbReference type="Proteomes" id="UP000005695"/>
    </source>
</evidence>
<reference evidence="2" key="2">
    <citation type="submission" date="2006-05" db="EMBL/GenBank/DDBJ databases">
        <title>Sequencing of the draft genome and assembly of Desulfuromonas acetoxidans DSM 684.</title>
        <authorList>
            <consortium name="US DOE Joint Genome Institute (JGI-PGF)"/>
            <person name="Copeland A."/>
            <person name="Lucas S."/>
            <person name="Lapidus A."/>
            <person name="Barry K."/>
            <person name="Detter J.C."/>
            <person name="Glavina del Rio T."/>
            <person name="Hammon N."/>
            <person name="Israni S."/>
            <person name="Dalin E."/>
            <person name="Tice H."/>
            <person name="Bruce D."/>
            <person name="Pitluck S."/>
            <person name="Richardson P."/>
        </authorList>
    </citation>
    <scope>NUCLEOTIDE SEQUENCE [LARGE SCALE GENOMIC DNA]</scope>
    <source>
        <strain evidence="2">DSM 684</strain>
    </source>
</reference>
<gene>
    <name evidence="2" type="ORF">Dace_3068</name>
</gene>
<keyword evidence="3" id="KW-1185">Reference proteome</keyword>
<evidence type="ECO:0000256" key="1">
    <source>
        <dbReference type="SAM" id="SignalP"/>
    </source>
</evidence>
<feature type="chain" id="PRO_5004192458" evidence="1">
    <location>
        <begin position="26"/>
        <end position="211"/>
    </location>
</feature>
<dbReference type="AlphaFoldDB" id="Q1K4A1"/>
<comment type="caution">
    <text evidence="2">The sequence shown here is derived from an EMBL/GenBank/DDBJ whole genome shotgun (WGS) entry which is preliminary data.</text>
</comment>
<dbReference type="InterPro" id="IPR042245">
    <property type="entry name" value="Tgt2/MlaC_sf"/>
</dbReference>
<evidence type="ECO:0000313" key="2">
    <source>
        <dbReference type="EMBL" id="EAT17202.1"/>
    </source>
</evidence>
<proteinExistence type="predicted"/>
<accession>Q1K4A1</accession>
<dbReference type="Gene3D" id="3.10.450.710">
    <property type="entry name" value="Tgt2/MlaC"/>
    <property type="match status" value="1"/>
</dbReference>
<dbReference type="Proteomes" id="UP000005695">
    <property type="component" value="Unassembled WGS sequence"/>
</dbReference>
<dbReference type="EMBL" id="AAEW02000001">
    <property type="protein sequence ID" value="EAT17202.1"/>
    <property type="molecule type" value="Genomic_DNA"/>
</dbReference>
<keyword evidence="1" id="KW-0732">Signal</keyword>
<dbReference type="PANTHER" id="PTHR36573:SF1">
    <property type="entry name" value="INTERMEMBRANE PHOSPHOLIPID TRANSPORT SYSTEM BINDING PROTEIN MLAC"/>
    <property type="match status" value="1"/>
</dbReference>